<comment type="caution">
    <text evidence="1">The sequence shown here is derived from an EMBL/GenBank/DDBJ whole genome shotgun (WGS) entry which is preliminary data.</text>
</comment>
<keyword evidence="2" id="KW-1185">Reference proteome</keyword>
<organism evidence="1 2">
    <name type="scientific">[Clostridium] methylpentosum DSM 5476</name>
    <dbReference type="NCBI Taxonomy" id="537013"/>
    <lineage>
        <taxon>Bacteria</taxon>
        <taxon>Bacillati</taxon>
        <taxon>Bacillota</taxon>
        <taxon>Clostridia</taxon>
        <taxon>Eubacteriales</taxon>
        <taxon>Oscillospiraceae</taxon>
        <taxon>Oscillospiraceae incertae sedis</taxon>
    </lineage>
</organism>
<dbReference type="EMBL" id="ACEC01000136">
    <property type="protein sequence ID" value="EEG28557.1"/>
    <property type="molecule type" value="Genomic_DNA"/>
</dbReference>
<proteinExistence type="predicted"/>
<dbReference type="AlphaFoldDB" id="C0EJ92"/>
<sequence length="49" mass="5184">MSDGSTANAGFLAFAGERLGKEDPLPQSVDFVDILTAEIFSAVFACKFV</sequence>
<evidence type="ECO:0000313" key="2">
    <source>
        <dbReference type="Proteomes" id="UP000003340"/>
    </source>
</evidence>
<reference evidence="1 2" key="1">
    <citation type="submission" date="2009-01" db="EMBL/GenBank/DDBJ databases">
        <authorList>
            <person name="Fulton L."/>
            <person name="Clifton S."/>
            <person name="Fulton B."/>
            <person name="Xu J."/>
            <person name="Minx P."/>
            <person name="Pepin K.H."/>
            <person name="Johnson M."/>
            <person name="Bhonagiri V."/>
            <person name="Nash W.E."/>
            <person name="Mardis E.R."/>
            <person name="Wilson R.K."/>
        </authorList>
    </citation>
    <scope>NUCLEOTIDE SEQUENCE [LARGE SCALE GENOMIC DNA]</scope>
    <source>
        <strain evidence="1 2">DSM 5476</strain>
    </source>
</reference>
<accession>C0EJ92</accession>
<dbReference type="HOGENOM" id="CLU_3134177_0_0_9"/>
<reference evidence="1 2" key="2">
    <citation type="submission" date="2009-02" db="EMBL/GenBank/DDBJ databases">
        <title>Draft genome sequence of Clostridium methylpentosum (DSM 5476).</title>
        <authorList>
            <person name="Sudarsanam P."/>
            <person name="Ley R."/>
            <person name="Guruge J."/>
            <person name="Turnbaugh P.J."/>
            <person name="Mahowald M."/>
            <person name="Liep D."/>
            <person name="Gordon J."/>
        </authorList>
    </citation>
    <scope>NUCLEOTIDE SEQUENCE [LARGE SCALE GENOMIC DNA]</scope>
    <source>
        <strain evidence="1 2">DSM 5476</strain>
    </source>
</reference>
<gene>
    <name evidence="1" type="ORF">CLOSTMETH_03945</name>
</gene>
<dbReference type="STRING" id="537013.CLOSTMETH_03945"/>
<dbReference type="Proteomes" id="UP000003340">
    <property type="component" value="Unassembled WGS sequence"/>
</dbReference>
<protein>
    <submittedName>
        <fullName evidence="1">Uncharacterized protein</fullName>
    </submittedName>
</protein>
<evidence type="ECO:0000313" key="1">
    <source>
        <dbReference type="EMBL" id="EEG28557.1"/>
    </source>
</evidence>
<name>C0EJ92_9FIRM</name>